<organism evidence="3 4">
    <name type="scientific">Thanatephorus cucumeris (strain AG1-IB / isolate 7/3/14)</name>
    <name type="common">Lettuce bottom rot fungus</name>
    <name type="synonym">Rhizoctonia solani</name>
    <dbReference type="NCBI Taxonomy" id="1108050"/>
    <lineage>
        <taxon>Eukaryota</taxon>
        <taxon>Fungi</taxon>
        <taxon>Dikarya</taxon>
        <taxon>Basidiomycota</taxon>
        <taxon>Agaricomycotina</taxon>
        <taxon>Agaricomycetes</taxon>
        <taxon>Cantharellales</taxon>
        <taxon>Ceratobasidiaceae</taxon>
        <taxon>Rhizoctonia</taxon>
        <taxon>Rhizoctonia solani AG-1</taxon>
    </lineage>
</organism>
<name>A0A0B7FVA9_THACB</name>
<evidence type="ECO:0000313" key="4">
    <source>
        <dbReference type="Proteomes" id="UP000059188"/>
    </source>
</evidence>
<keyword evidence="4" id="KW-1185">Reference proteome</keyword>
<accession>A0A0B7FVA9</accession>
<dbReference type="OrthoDB" id="3137748at2759"/>
<gene>
    <name evidence="3" type="ORF">RSOLAG1IB_04656</name>
</gene>
<keyword evidence="1" id="KW-0175">Coiled coil</keyword>
<dbReference type="Proteomes" id="UP000059188">
    <property type="component" value="Unassembled WGS sequence"/>
</dbReference>
<keyword evidence="2" id="KW-0812">Transmembrane</keyword>
<evidence type="ECO:0000256" key="1">
    <source>
        <dbReference type="SAM" id="Coils"/>
    </source>
</evidence>
<sequence>MDKRVELLANQCAQHEARLAELENSLRTEIGRTASLSADLRTARKELNSQISHIEAATAKSLPVISDRLAHAYNRANQARSHIPILNKEIRVANASFTEGHKKAQRLVGVLSTHTAHWTTKLARIVRREAPPDRYTVAMVTVHLGLFIVTLAFARWVFTWVGWKILMRYVDARRPHVHQLLNLPPRT</sequence>
<dbReference type="EMBL" id="LN679105">
    <property type="protein sequence ID" value="CEL61906.1"/>
    <property type="molecule type" value="Genomic_DNA"/>
</dbReference>
<keyword evidence="2" id="KW-1133">Transmembrane helix</keyword>
<proteinExistence type="predicted"/>
<reference evidence="3 4" key="1">
    <citation type="submission" date="2014-11" db="EMBL/GenBank/DDBJ databases">
        <authorList>
            <person name="Wibberg Daniel"/>
        </authorList>
    </citation>
    <scope>NUCLEOTIDE SEQUENCE [LARGE SCALE GENOMIC DNA]</scope>
    <source>
        <strain evidence="3">Rhizoctonia solani AG1-IB 7/3/14</strain>
    </source>
</reference>
<feature type="coiled-coil region" evidence="1">
    <location>
        <begin position="5"/>
        <end position="32"/>
    </location>
</feature>
<dbReference type="AlphaFoldDB" id="A0A0B7FVA9"/>
<feature type="transmembrane region" description="Helical" evidence="2">
    <location>
        <begin position="135"/>
        <end position="158"/>
    </location>
</feature>
<keyword evidence="2" id="KW-0472">Membrane</keyword>
<evidence type="ECO:0000256" key="2">
    <source>
        <dbReference type="SAM" id="Phobius"/>
    </source>
</evidence>
<protein>
    <submittedName>
        <fullName evidence="3">Uncharacterized protein</fullName>
    </submittedName>
</protein>
<evidence type="ECO:0000313" key="3">
    <source>
        <dbReference type="EMBL" id="CEL61906.1"/>
    </source>
</evidence>